<name>A0AAW2UTP8_9LAMI</name>
<protein>
    <recommendedName>
        <fullName evidence="1">Myb/SANT-like domain-containing protein</fullName>
    </recommendedName>
</protein>
<dbReference type="Pfam" id="PF12776">
    <property type="entry name" value="Myb_DNA-bind_3"/>
    <property type="match status" value="1"/>
</dbReference>
<dbReference type="AlphaFoldDB" id="A0AAW2UTP8"/>
<reference evidence="2" key="1">
    <citation type="submission" date="2020-06" db="EMBL/GenBank/DDBJ databases">
        <authorList>
            <person name="Li T."/>
            <person name="Hu X."/>
            <person name="Zhang T."/>
            <person name="Song X."/>
            <person name="Zhang H."/>
            <person name="Dai N."/>
            <person name="Sheng W."/>
            <person name="Hou X."/>
            <person name="Wei L."/>
        </authorList>
    </citation>
    <scope>NUCLEOTIDE SEQUENCE</scope>
    <source>
        <strain evidence="2">KEN1</strain>
        <tissue evidence="2">Leaf</tissue>
    </source>
</reference>
<proteinExistence type="predicted"/>
<evidence type="ECO:0000313" key="2">
    <source>
        <dbReference type="EMBL" id="KAL0420260.1"/>
    </source>
</evidence>
<evidence type="ECO:0000259" key="1">
    <source>
        <dbReference type="Pfam" id="PF12776"/>
    </source>
</evidence>
<reference evidence="2" key="2">
    <citation type="journal article" date="2024" name="Plant">
        <title>Genomic evolution and insights into agronomic trait innovations of Sesamum species.</title>
        <authorList>
            <person name="Miao H."/>
            <person name="Wang L."/>
            <person name="Qu L."/>
            <person name="Liu H."/>
            <person name="Sun Y."/>
            <person name="Le M."/>
            <person name="Wang Q."/>
            <person name="Wei S."/>
            <person name="Zheng Y."/>
            <person name="Lin W."/>
            <person name="Duan Y."/>
            <person name="Cao H."/>
            <person name="Xiong S."/>
            <person name="Wang X."/>
            <person name="Wei L."/>
            <person name="Li C."/>
            <person name="Ma Q."/>
            <person name="Ju M."/>
            <person name="Zhao R."/>
            <person name="Li G."/>
            <person name="Mu C."/>
            <person name="Tian Q."/>
            <person name="Mei H."/>
            <person name="Zhang T."/>
            <person name="Gao T."/>
            <person name="Zhang H."/>
        </authorList>
    </citation>
    <scope>NUCLEOTIDE SEQUENCE</scope>
    <source>
        <strain evidence="2">KEN1</strain>
    </source>
</reference>
<gene>
    <name evidence="2" type="ORF">Slati_3048900</name>
</gene>
<accession>A0AAW2UTP8</accession>
<dbReference type="InterPro" id="IPR024752">
    <property type="entry name" value="Myb/SANT-like_dom"/>
</dbReference>
<comment type="caution">
    <text evidence="2">The sequence shown here is derived from an EMBL/GenBank/DDBJ whole genome shotgun (WGS) entry which is preliminary data.</text>
</comment>
<organism evidence="2">
    <name type="scientific">Sesamum latifolium</name>
    <dbReference type="NCBI Taxonomy" id="2727402"/>
    <lineage>
        <taxon>Eukaryota</taxon>
        <taxon>Viridiplantae</taxon>
        <taxon>Streptophyta</taxon>
        <taxon>Embryophyta</taxon>
        <taxon>Tracheophyta</taxon>
        <taxon>Spermatophyta</taxon>
        <taxon>Magnoliopsida</taxon>
        <taxon>eudicotyledons</taxon>
        <taxon>Gunneridae</taxon>
        <taxon>Pentapetalae</taxon>
        <taxon>asterids</taxon>
        <taxon>lamiids</taxon>
        <taxon>Lamiales</taxon>
        <taxon>Pedaliaceae</taxon>
        <taxon>Sesamum</taxon>
    </lineage>
</organism>
<dbReference type="EMBL" id="JACGWN010000011">
    <property type="protein sequence ID" value="KAL0420260.1"/>
    <property type="molecule type" value="Genomic_DNA"/>
</dbReference>
<feature type="domain" description="Myb/SANT-like" evidence="1">
    <location>
        <begin position="2"/>
        <end position="94"/>
    </location>
</feature>
<sequence length="97" mass="11541">MEWTKQQGNAFINMLAWQGDRGPKQTNPNRPNRYSLEFASKAVDHWSGKIISLEICINKLHTLYRRYDTFKRILDDLTFSWNPRTNRVSANNDVRKR</sequence>